<keyword evidence="2" id="KW-0808">Transferase</keyword>
<keyword evidence="4" id="KW-0418">Kinase</keyword>
<dbReference type="SUPFAM" id="SSF56112">
    <property type="entry name" value="Protein kinase-like (PK-like)"/>
    <property type="match status" value="1"/>
</dbReference>
<evidence type="ECO:0000256" key="1">
    <source>
        <dbReference type="ARBA" id="ARBA00022527"/>
    </source>
</evidence>
<dbReference type="InterPro" id="IPR011009">
    <property type="entry name" value="Kinase-like_dom_sf"/>
</dbReference>
<gene>
    <name evidence="6" type="ORF">FIBSPDRAFT_933184</name>
</gene>
<dbReference type="Proteomes" id="UP000076532">
    <property type="component" value="Unassembled WGS sequence"/>
</dbReference>
<evidence type="ECO:0000256" key="2">
    <source>
        <dbReference type="ARBA" id="ARBA00022679"/>
    </source>
</evidence>
<dbReference type="InterPro" id="IPR050915">
    <property type="entry name" value="MAP_kinase_kinase"/>
</dbReference>
<evidence type="ECO:0000256" key="5">
    <source>
        <dbReference type="ARBA" id="ARBA00022840"/>
    </source>
</evidence>
<keyword evidence="7" id="KW-1185">Reference proteome</keyword>
<evidence type="ECO:0000256" key="4">
    <source>
        <dbReference type="ARBA" id="ARBA00022777"/>
    </source>
</evidence>
<evidence type="ECO:0000313" key="6">
    <source>
        <dbReference type="EMBL" id="KZP18971.1"/>
    </source>
</evidence>
<proteinExistence type="predicted"/>
<keyword evidence="5" id="KW-0067">ATP-binding</keyword>
<dbReference type="GO" id="GO:0004712">
    <property type="term" value="F:protein serine/threonine/tyrosine kinase activity"/>
    <property type="evidence" value="ECO:0007669"/>
    <property type="project" value="UniProtKB-ARBA"/>
</dbReference>
<dbReference type="PANTHER" id="PTHR47448">
    <property type="entry name" value="DUAL SPECIFICITY MITOGEN-ACTIVATED PROTEIN KINASE KINASE DSOR1-LIKE PROTEIN"/>
    <property type="match status" value="1"/>
</dbReference>
<keyword evidence="3" id="KW-0547">Nucleotide-binding</keyword>
<reference evidence="6 7" key="1">
    <citation type="journal article" date="2016" name="Mol. Biol. Evol.">
        <title>Comparative Genomics of Early-Diverging Mushroom-Forming Fungi Provides Insights into the Origins of Lignocellulose Decay Capabilities.</title>
        <authorList>
            <person name="Nagy L.G."/>
            <person name="Riley R."/>
            <person name="Tritt A."/>
            <person name="Adam C."/>
            <person name="Daum C."/>
            <person name="Floudas D."/>
            <person name="Sun H."/>
            <person name="Yadav J.S."/>
            <person name="Pangilinan J."/>
            <person name="Larsson K.H."/>
            <person name="Matsuura K."/>
            <person name="Barry K."/>
            <person name="Labutti K."/>
            <person name="Kuo R."/>
            <person name="Ohm R.A."/>
            <person name="Bhattacharya S.S."/>
            <person name="Shirouzu T."/>
            <person name="Yoshinaga Y."/>
            <person name="Martin F.M."/>
            <person name="Grigoriev I.V."/>
            <person name="Hibbett D.S."/>
        </authorList>
    </citation>
    <scope>NUCLEOTIDE SEQUENCE [LARGE SCALE GENOMIC DNA]</scope>
    <source>
        <strain evidence="6 7">CBS 109695</strain>
    </source>
</reference>
<dbReference type="AlphaFoldDB" id="A0A166HKX0"/>
<organism evidence="6 7">
    <name type="scientific">Athelia psychrophila</name>
    <dbReference type="NCBI Taxonomy" id="1759441"/>
    <lineage>
        <taxon>Eukaryota</taxon>
        <taxon>Fungi</taxon>
        <taxon>Dikarya</taxon>
        <taxon>Basidiomycota</taxon>
        <taxon>Agaricomycotina</taxon>
        <taxon>Agaricomycetes</taxon>
        <taxon>Agaricomycetidae</taxon>
        <taxon>Atheliales</taxon>
        <taxon>Atheliaceae</taxon>
        <taxon>Athelia</taxon>
    </lineage>
</organism>
<dbReference type="PANTHER" id="PTHR47448:SF1">
    <property type="entry name" value="SERINE_THREONINE-PROTEIN KINASE STE7 HOMOLOG"/>
    <property type="match status" value="1"/>
</dbReference>
<dbReference type="GO" id="GO:0004674">
    <property type="term" value="F:protein serine/threonine kinase activity"/>
    <property type="evidence" value="ECO:0007669"/>
    <property type="project" value="UniProtKB-KW"/>
</dbReference>
<accession>A0A166HKX0</accession>
<evidence type="ECO:0000313" key="7">
    <source>
        <dbReference type="Proteomes" id="UP000076532"/>
    </source>
</evidence>
<dbReference type="Gene3D" id="1.10.510.10">
    <property type="entry name" value="Transferase(Phosphotransferase) domain 1"/>
    <property type="match status" value="1"/>
</dbReference>
<dbReference type="OrthoDB" id="10252354at2759"/>
<evidence type="ECO:0008006" key="8">
    <source>
        <dbReference type="Google" id="ProtNLM"/>
    </source>
</evidence>
<evidence type="ECO:0000256" key="3">
    <source>
        <dbReference type="ARBA" id="ARBA00022741"/>
    </source>
</evidence>
<dbReference type="GO" id="GO:0005524">
    <property type="term" value="F:ATP binding"/>
    <property type="evidence" value="ECO:0007669"/>
    <property type="project" value="UniProtKB-KW"/>
</dbReference>
<keyword evidence="1" id="KW-0723">Serine/threonine-protein kinase</keyword>
<dbReference type="STRING" id="436010.A0A166HKX0"/>
<name>A0A166HKX0_9AGAM</name>
<dbReference type="EMBL" id="KV417568">
    <property type="protein sequence ID" value="KZP18971.1"/>
    <property type="molecule type" value="Genomic_DNA"/>
</dbReference>
<sequence length="430" mass="46274">MEEAAGCIPSSTLRPSPSLLPSLCFHPPPTSPALLLLCAPSCGARTIVLCGGDGPGGCKQATRLEPDQAHAQARKWDVCAWNSRSWETMGGSFEGGPGGPQRVGAEIHHHIPACRDYHALFIPFPSSPHLRSNVAHSRVNTHSLIDAPGHPIPAIGFAMDHKQVKVRVVLEEGADGRRAANTIHPIQKAVGERQERSTALGDHIRVGEPHKHAPGHFVHALTLDQQPSSSHPVDFICVTAHLMDNACVFPSNPNICICMEFTDKGSFDGIYKKISTIDIDVVVHVAITDFEGLQLVYLYDAHYLVHRGAAYTVTSDVWSLGISLIELALGCFPFSESDHDDSDLSDFEGTLSPANPAPLPAACPKAKADKAKKDKRKSKGVSLQGGAMTMSILELLQHIVNEPAPQLTPEDRSLKEAQDFPCGLLVQGSQ</sequence>
<protein>
    <recommendedName>
        <fullName evidence="8">Protein kinase domain-containing protein</fullName>
    </recommendedName>
</protein>